<organism evidence="1 2">
    <name type="scientific">Acaulospora colombiana</name>
    <dbReference type="NCBI Taxonomy" id="27376"/>
    <lineage>
        <taxon>Eukaryota</taxon>
        <taxon>Fungi</taxon>
        <taxon>Fungi incertae sedis</taxon>
        <taxon>Mucoromycota</taxon>
        <taxon>Glomeromycotina</taxon>
        <taxon>Glomeromycetes</taxon>
        <taxon>Diversisporales</taxon>
        <taxon>Acaulosporaceae</taxon>
        <taxon>Acaulospora</taxon>
    </lineage>
</organism>
<feature type="non-terminal residue" evidence="1">
    <location>
        <position position="185"/>
    </location>
</feature>
<accession>A0ACA9NX09</accession>
<sequence>MGIGEPLDNIMFLARLLGLGKNQPLDDSKLQLEMLVQIMTKLPPDSRLLLELEKLFVSLLWSDISKPPTMLANDYYRSADDPSINKVSSYLDLSPLYGRNVEEQMSVRQGRLGLLKPDTFFDQRIILQPPGVCSFLILFSRNHNYIAKRLLQINERERFSVKNPNDKEELKVQDENLFQTARLIN</sequence>
<comment type="caution">
    <text evidence="1">The sequence shown here is derived from an EMBL/GenBank/DDBJ whole genome shotgun (WGS) entry which is preliminary data.</text>
</comment>
<dbReference type="EMBL" id="CAJVPT010026692">
    <property type="protein sequence ID" value="CAG8680462.1"/>
    <property type="molecule type" value="Genomic_DNA"/>
</dbReference>
<name>A0ACA9NX09_9GLOM</name>
<gene>
    <name evidence="1" type="ORF">ACOLOM_LOCUS9314</name>
</gene>
<protein>
    <submittedName>
        <fullName evidence="1">12861_t:CDS:1</fullName>
    </submittedName>
</protein>
<evidence type="ECO:0000313" key="1">
    <source>
        <dbReference type="EMBL" id="CAG8680462.1"/>
    </source>
</evidence>
<reference evidence="1" key="1">
    <citation type="submission" date="2021-06" db="EMBL/GenBank/DDBJ databases">
        <authorList>
            <person name="Kallberg Y."/>
            <person name="Tangrot J."/>
            <person name="Rosling A."/>
        </authorList>
    </citation>
    <scope>NUCLEOTIDE SEQUENCE</scope>
    <source>
        <strain evidence="1">CL356</strain>
    </source>
</reference>
<dbReference type="Proteomes" id="UP000789525">
    <property type="component" value="Unassembled WGS sequence"/>
</dbReference>
<keyword evidence="2" id="KW-1185">Reference proteome</keyword>
<proteinExistence type="predicted"/>
<evidence type="ECO:0000313" key="2">
    <source>
        <dbReference type="Proteomes" id="UP000789525"/>
    </source>
</evidence>